<keyword evidence="2" id="KW-1185">Reference proteome</keyword>
<organism evidence="1 2">
    <name type="scientific">Mesorhizobium sangaii</name>
    <dbReference type="NCBI Taxonomy" id="505389"/>
    <lineage>
        <taxon>Bacteria</taxon>
        <taxon>Pseudomonadati</taxon>
        <taxon>Pseudomonadota</taxon>
        <taxon>Alphaproteobacteria</taxon>
        <taxon>Hyphomicrobiales</taxon>
        <taxon>Phyllobacteriaceae</taxon>
        <taxon>Mesorhizobium</taxon>
    </lineage>
</organism>
<evidence type="ECO:0000313" key="2">
    <source>
        <dbReference type="Proteomes" id="UP000556329"/>
    </source>
</evidence>
<accession>A0A841PQ06</accession>
<dbReference type="RefSeq" id="WP_184875126.1">
    <property type="nucleotide sequence ID" value="NZ_JACHEF010000005.1"/>
</dbReference>
<dbReference type="AlphaFoldDB" id="A0A841PQ06"/>
<gene>
    <name evidence="1" type="ORF">HNQ71_004919</name>
</gene>
<reference evidence="1 2" key="1">
    <citation type="submission" date="2020-08" db="EMBL/GenBank/DDBJ databases">
        <title>Genomic Encyclopedia of Type Strains, Phase IV (KMG-IV): sequencing the most valuable type-strain genomes for metagenomic binning, comparative biology and taxonomic classification.</title>
        <authorList>
            <person name="Goeker M."/>
        </authorList>
    </citation>
    <scope>NUCLEOTIDE SEQUENCE [LARGE SCALE GENOMIC DNA]</scope>
    <source>
        <strain evidence="1 2">DSM 100039</strain>
    </source>
</reference>
<proteinExistence type="predicted"/>
<name>A0A841PQ06_9HYPH</name>
<sequence length="152" mass="16416">MASGWTNYFACMISQASCLCYTVLLGSNAVDLGRHVRFESRLGALFLGAVMLAGCTTLSEGEFNNAQAVLSGSPAIKAKVIRECISDQAKLPLAERKTIAEVVNISLERLPATTCNRLWNAVARGRITYADYRNLSSPSADSSKVIKILQGR</sequence>
<protein>
    <submittedName>
        <fullName evidence="1">Uncharacterized protein</fullName>
    </submittedName>
</protein>
<comment type="caution">
    <text evidence="1">The sequence shown here is derived from an EMBL/GenBank/DDBJ whole genome shotgun (WGS) entry which is preliminary data.</text>
</comment>
<dbReference type="Proteomes" id="UP000556329">
    <property type="component" value="Unassembled WGS sequence"/>
</dbReference>
<dbReference type="EMBL" id="JACHEF010000005">
    <property type="protein sequence ID" value="MBB6412229.1"/>
    <property type="molecule type" value="Genomic_DNA"/>
</dbReference>
<evidence type="ECO:0000313" key="1">
    <source>
        <dbReference type="EMBL" id="MBB6412229.1"/>
    </source>
</evidence>